<comment type="caution">
    <text evidence="1">The sequence shown here is derived from an EMBL/GenBank/DDBJ whole genome shotgun (WGS) entry which is preliminary data.</text>
</comment>
<reference evidence="1" key="1">
    <citation type="submission" date="2022-05" db="EMBL/GenBank/DDBJ databases">
        <title>Chromosome-level genome of Chaenocephalus aceratus.</title>
        <authorList>
            <person name="Park H."/>
        </authorList>
    </citation>
    <scope>NUCLEOTIDE SEQUENCE</scope>
    <source>
        <strain evidence="1">KU_202001</strain>
    </source>
</reference>
<name>A0ACB9WDS6_CHAAC</name>
<keyword evidence="2" id="KW-1185">Reference proteome</keyword>
<sequence>MGYRSQGRVRLIASAVPSIHTAPAAAAAAAGSGGSESAGASVRDSAKQKRELCTTLGDNSTADSPTASDAGLIDPEQEVISPLVPQPTSVLHCGSQCNLRLFHRSSAVQVQPRMVSVGCQTESPLPSPTHSDDESSSVTMDHPGDMPWSPEEEMMSESSDEEPSKEPLQRTNVDLKLLMAALHFNHNSSREVARTSDGEVRYAVRYPRFCKGGWVVRPIKEKPSYAYAAALMESLSEGYSRSPETLRESSAVLSSTAPAPLSTSCQEIAKDEAVGLYLARHSRFNTGN</sequence>
<evidence type="ECO:0000313" key="1">
    <source>
        <dbReference type="EMBL" id="KAI4811278.1"/>
    </source>
</evidence>
<organism evidence="1 2">
    <name type="scientific">Chaenocephalus aceratus</name>
    <name type="common">Blackfin icefish</name>
    <name type="synonym">Chaenichthys aceratus</name>
    <dbReference type="NCBI Taxonomy" id="36190"/>
    <lineage>
        <taxon>Eukaryota</taxon>
        <taxon>Metazoa</taxon>
        <taxon>Chordata</taxon>
        <taxon>Craniata</taxon>
        <taxon>Vertebrata</taxon>
        <taxon>Euteleostomi</taxon>
        <taxon>Actinopterygii</taxon>
        <taxon>Neopterygii</taxon>
        <taxon>Teleostei</taxon>
        <taxon>Neoteleostei</taxon>
        <taxon>Acanthomorphata</taxon>
        <taxon>Eupercaria</taxon>
        <taxon>Perciformes</taxon>
        <taxon>Notothenioidei</taxon>
        <taxon>Channichthyidae</taxon>
        <taxon>Chaenocephalus</taxon>
    </lineage>
</organism>
<gene>
    <name evidence="1" type="ORF">KUCAC02_014191</name>
</gene>
<protein>
    <submittedName>
        <fullName evidence="1">Uncharacterized protein</fullName>
    </submittedName>
</protein>
<accession>A0ACB9WDS6</accession>
<proteinExistence type="predicted"/>
<dbReference type="Proteomes" id="UP001057452">
    <property type="component" value="Chromosome 16"/>
</dbReference>
<dbReference type="EMBL" id="CM043800">
    <property type="protein sequence ID" value="KAI4811278.1"/>
    <property type="molecule type" value="Genomic_DNA"/>
</dbReference>
<evidence type="ECO:0000313" key="2">
    <source>
        <dbReference type="Proteomes" id="UP001057452"/>
    </source>
</evidence>